<dbReference type="RefSeq" id="XP_007312067.1">
    <property type="nucleotide sequence ID" value="XM_007312005.1"/>
</dbReference>
<sequence length="57" mass="6595">YAEKQKWDHAIKLIPGEHKLNYKVYPLNVGEQEQLNTLTKKRLKSGQIHSSKSLFAS</sequence>
<dbReference type="Proteomes" id="UP000008064">
    <property type="component" value="Unassembled WGS sequence"/>
</dbReference>
<dbReference type="Gene3D" id="3.10.10.10">
    <property type="entry name" value="HIV Type 1 Reverse Transcriptase, subunit A, domain 1"/>
    <property type="match status" value="1"/>
</dbReference>
<dbReference type="HOGENOM" id="CLU_3002248_0_0_1"/>
<feature type="non-terminal residue" evidence="1">
    <location>
        <position position="57"/>
    </location>
</feature>
<protein>
    <submittedName>
        <fullName evidence="1">Uncharacterized protein</fullName>
    </submittedName>
</protein>
<reference evidence="1" key="1">
    <citation type="submission" date="2011-04" db="EMBL/GenBank/DDBJ databases">
        <title>Evolution of plant cell wall degrading machinery underlies the functional diversity of forest fungi.</title>
        <authorList>
            <consortium name="US DOE Joint Genome Institute (JGI-PGF)"/>
            <person name="Eastwood D.C."/>
            <person name="Floudas D."/>
            <person name="Binder M."/>
            <person name="Majcherczyk A."/>
            <person name="Schneider P."/>
            <person name="Aerts A."/>
            <person name="Asiegbu F.O."/>
            <person name="Baker S.E."/>
            <person name="Barry K."/>
            <person name="Bendiksby M."/>
            <person name="Blumentritt M."/>
            <person name="Coutinho P.M."/>
            <person name="Cullen D."/>
            <person name="Cullen D."/>
            <person name="Gathman A."/>
            <person name="Goodell B."/>
            <person name="Henrissat B."/>
            <person name="Ihrmark K."/>
            <person name="Kauserud H."/>
            <person name="Kohler A."/>
            <person name="LaButti K."/>
            <person name="Lapidus A."/>
            <person name="Lavin J.L."/>
            <person name="Lee Y.-H."/>
            <person name="Lindquist E."/>
            <person name="Lilly W."/>
            <person name="Lucas S."/>
            <person name="Morin E."/>
            <person name="Murat C."/>
            <person name="Oguiza J.A."/>
            <person name="Park J."/>
            <person name="Pisabarro A.G."/>
            <person name="Riley R."/>
            <person name="Rosling A."/>
            <person name="Salamov A."/>
            <person name="Schmidt O."/>
            <person name="Schmutz J."/>
            <person name="Skrede I."/>
            <person name="Stenlid J."/>
            <person name="Wiebenga A."/>
            <person name="Xie X."/>
            <person name="Kues U."/>
            <person name="Hibbett D.S."/>
            <person name="Hoffmeister D."/>
            <person name="Hogberg N."/>
            <person name="Martin F."/>
            <person name="Grigoriev I.V."/>
            <person name="Watkinson S.C."/>
        </authorList>
    </citation>
    <scope>NUCLEOTIDE SEQUENCE</scope>
    <source>
        <strain evidence="1">S7.9</strain>
    </source>
</reference>
<feature type="non-terminal residue" evidence="1">
    <location>
        <position position="1"/>
    </location>
</feature>
<evidence type="ECO:0000313" key="1">
    <source>
        <dbReference type="EMBL" id="EGO30183.1"/>
    </source>
</evidence>
<dbReference type="EMBL" id="GL945428">
    <property type="protein sequence ID" value="EGO30183.1"/>
    <property type="molecule type" value="Genomic_DNA"/>
</dbReference>
<accession>F8ND99</accession>
<proteinExistence type="predicted"/>
<dbReference type="SUPFAM" id="SSF56672">
    <property type="entry name" value="DNA/RNA polymerases"/>
    <property type="match status" value="1"/>
</dbReference>
<gene>
    <name evidence="1" type="ORF">SERLADRAFT_343618</name>
</gene>
<organism>
    <name type="scientific">Serpula lacrymans var. lacrymans (strain S7.9)</name>
    <name type="common">Dry rot fungus</name>
    <dbReference type="NCBI Taxonomy" id="578457"/>
    <lineage>
        <taxon>Eukaryota</taxon>
        <taxon>Fungi</taxon>
        <taxon>Dikarya</taxon>
        <taxon>Basidiomycota</taxon>
        <taxon>Agaricomycotina</taxon>
        <taxon>Agaricomycetes</taxon>
        <taxon>Agaricomycetidae</taxon>
        <taxon>Boletales</taxon>
        <taxon>Coniophorineae</taxon>
        <taxon>Serpulaceae</taxon>
        <taxon>Serpula</taxon>
    </lineage>
</organism>
<dbReference type="GeneID" id="18808999"/>
<dbReference type="KEGG" id="sla:SERLADRAFT_343618"/>
<name>F8ND99_SERL9</name>
<dbReference type="AlphaFoldDB" id="F8ND99"/>
<dbReference type="InterPro" id="IPR043502">
    <property type="entry name" value="DNA/RNA_pol_sf"/>
</dbReference>